<evidence type="ECO:0000256" key="5">
    <source>
        <dbReference type="ARBA" id="ARBA00022759"/>
    </source>
</evidence>
<sequence>MTKFEVTILGSSSATPAYHRFPSSQIVNYNQKYFMIDCGEGTQFQLLKYGFGYNKVDHIFISHLHGDHYLGLVGLISSMHLNGRGKELVLVGPPALKEIIDIQLFHSQTTLRFPIKFIPTQTDQPEIVYRNTEIEIETIILDHRIPCTGFFFKEIKRPRKIVKEMLEIYNITPDEIPALKEGHDYVIEDGTVVPNYVLTTDSPVPRSYAYCSDTLMITSFIEQIKGVDLLYHETTFLEDMLERARDTHHTTAKQAGEIATMAEAKKLIIGHFSARYRDLLSHLEECKTTFKNVELAKEGITFSIEN</sequence>
<dbReference type="InterPro" id="IPR036866">
    <property type="entry name" value="RibonucZ/Hydroxyglut_hydro"/>
</dbReference>
<dbReference type="RefSeq" id="WP_142601482.1">
    <property type="nucleotide sequence ID" value="NZ_FXSZ01000002.1"/>
</dbReference>
<evidence type="ECO:0000256" key="8">
    <source>
        <dbReference type="HAMAP-Rule" id="MF_01818"/>
    </source>
</evidence>
<keyword evidence="5 8" id="KW-0255">Endonuclease</keyword>
<evidence type="ECO:0000256" key="4">
    <source>
        <dbReference type="ARBA" id="ARBA00022723"/>
    </source>
</evidence>
<evidence type="ECO:0000313" key="10">
    <source>
        <dbReference type="Proteomes" id="UP000315971"/>
    </source>
</evidence>
<comment type="cofactor">
    <cofactor evidence="8">
        <name>Zn(2+)</name>
        <dbReference type="ChEBI" id="CHEBI:29105"/>
    </cofactor>
    <text evidence="8">Binds 2 Zn(2+) ions.</text>
</comment>
<reference evidence="9 10" key="1">
    <citation type="submission" date="2017-05" db="EMBL/GenBank/DDBJ databases">
        <authorList>
            <person name="Varghese N."/>
            <person name="Submissions S."/>
        </authorList>
    </citation>
    <scope>NUCLEOTIDE SEQUENCE [LARGE SCALE GENOMIC DNA]</scope>
    <source>
        <strain evidence="9 10">DSM 21342</strain>
    </source>
</reference>
<dbReference type="GO" id="GO:0042781">
    <property type="term" value="F:3'-tRNA processing endoribonuclease activity"/>
    <property type="evidence" value="ECO:0007669"/>
    <property type="project" value="UniProtKB-UniRule"/>
</dbReference>
<dbReference type="InterPro" id="IPR013471">
    <property type="entry name" value="RNase_Z/BN"/>
</dbReference>
<accession>A0A521BC82</accession>
<comment type="subunit">
    <text evidence="1 8">Homodimer.</text>
</comment>
<name>A0A521BC82_9SPHI</name>
<keyword evidence="2 8" id="KW-0819">tRNA processing</keyword>
<keyword evidence="7 8" id="KW-0862">Zinc</keyword>
<feature type="binding site" evidence="8">
    <location>
        <position position="67"/>
    </location>
    <ligand>
        <name>Zn(2+)</name>
        <dbReference type="ChEBI" id="CHEBI:29105"/>
        <label>2</label>
        <note>catalytic</note>
    </ligand>
</feature>
<gene>
    <name evidence="8" type="primary">rnz</name>
    <name evidence="9" type="ORF">SAMN06265350_10257</name>
</gene>
<dbReference type="HAMAP" id="MF_01818">
    <property type="entry name" value="RNase_Z_BN"/>
    <property type="match status" value="1"/>
</dbReference>
<dbReference type="SUPFAM" id="SSF56281">
    <property type="entry name" value="Metallo-hydrolase/oxidoreductase"/>
    <property type="match status" value="1"/>
</dbReference>
<dbReference type="AlphaFoldDB" id="A0A521BC82"/>
<feature type="binding site" evidence="8">
    <location>
        <position position="213"/>
    </location>
    <ligand>
        <name>Zn(2+)</name>
        <dbReference type="ChEBI" id="CHEBI:29105"/>
        <label>2</label>
        <note>catalytic</note>
    </ligand>
</feature>
<dbReference type="Gene3D" id="3.60.15.10">
    <property type="entry name" value="Ribonuclease Z/Hydroxyacylglutathione hydrolase-like"/>
    <property type="match status" value="1"/>
</dbReference>
<dbReference type="EMBL" id="FXSZ01000002">
    <property type="protein sequence ID" value="SMO44360.1"/>
    <property type="molecule type" value="Genomic_DNA"/>
</dbReference>
<dbReference type="PANTHER" id="PTHR46018">
    <property type="entry name" value="ZINC PHOSPHODIESTERASE ELAC PROTEIN 1"/>
    <property type="match status" value="1"/>
</dbReference>
<keyword evidence="4 8" id="KW-0479">Metal-binding</keyword>
<feature type="binding site" evidence="8">
    <location>
        <position position="143"/>
    </location>
    <ligand>
        <name>Zn(2+)</name>
        <dbReference type="ChEBI" id="CHEBI:29105"/>
        <label>1</label>
        <note>catalytic</note>
    </ligand>
</feature>
<comment type="function">
    <text evidence="8">Zinc phosphodiesterase, which displays some tRNA 3'-processing endonuclease activity. Probably involved in tRNA maturation, by removing a 3'-trailer from precursor tRNA.</text>
</comment>
<comment type="catalytic activity">
    <reaction evidence="8">
        <text>Endonucleolytic cleavage of RNA, removing extra 3' nucleotides from tRNA precursor, generating 3' termini of tRNAs. A 3'-hydroxy group is left at the tRNA terminus and a 5'-phosphoryl group is left at the trailer molecule.</text>
        <dbReference type="EC" id="3.1.26.11"/>
    </reaction>
</comment>
<keyword evidence="6 8" id="KW-0378">Hydrolase</keyword>
<feature type="binding site" evidence="8">
    <location>
        <position position="213"/>
    </location>
    <ligand>
        <name>Zn(2+)</name>
        <dbReference type="ChEBI" id="CHEBI:29105"/>
        <label>1</label>
        <note>catalytic</note>
    </ligand>
</feature>
<protein>
    <recommendedName>
        <fullName evidence="8">Ribonuclease Z</fullName>
        <shortName evidence="8">RNase Z</shortName>
        <ecNumber evidence="8">3.1.26.11</ecNumber>
    </recommendedName>
    <alternativeName>
        <fullName evidence="8">tRNA 3 endonuclease</fullName>
    </alternativeName>
    <alternativeName>
        <fullName evidence="8">tRNase Z</fullName>
    </alternativeName>
</protein>
<organism evidence="9 10">
    <name type="scientific">Solitalea koreensis</name>
    <dbReference type="NCBI Taxonomy" id="543615"/>
    <lineage>
        <taxon>Bacteria</taxon>
        <taxon>Pseudomonadati</taxon>
        <taxon>Bacteroidota</taxon>
        <taxon>Sphingobacteriia</taxon>
        <taxon>Sphingobacteriales</taxon>
        <taxon>Sphingobacteriaceae</taxon>
        <taxon>Solitalea</taxon>
    </lineage>
</organism>
<evidence type="ECO:0000256" key="1">
    <source>
        <dbReference type="ARBA" id="ARBA00011738"/>
    </source>
</evidence>
<dbReference type="Pfam" id="PF23023">
    <property type="entry name" value="Anti-Pycsar_Apyc1"/>
    <property type="match status" value="1"/>
</dbReference>
<evidence type="ECO:0000256" key="3">
    <source>
        <dbReference type="ARBA" id="ARBA00022722"/>
    </source>
</evidence>
<feature type="binding site" evidence="8">
    <location>
        <position position="68"/>
    </location>
    <ligand>
        <name>Zn(2+)</name>
        <dbReference type="ChEBI" id="CHEBI:29105"/>
        <label>2</label>
        <note>catalytic</note>
    </ligand>
</feature>
<evidence type="ECO:0000256" key="2">
    <source>
        <dbReference type="ARBA" id="ARBA00022694"/>
    </source>
</evidence>
<dbReference type="PANTHER" id="PTHR46018:SF2">
    <property type="entry name" value="ZINC PHOSPHODIESTERASE ELAC PROTEIN 1"/>
    <property type="match status" value="1"/>
</dbReference>
<feature type="binding site" evidence="8">
    <location>
        <position position="65"/>
    </location>
    <ligand>
        <name>Zn(2+)</name>
        <dbReference type="ChEBI" id="CHEBI:29105"/>
        <label>1</label>
        <note>catalytic</note>
    </ligand>
</feature>
<dbReference type="OrthoDB" id="9800940at2"/>
<evidence type="ECO:0000256" key="6">
    <source>
        <dbReference type="ARBA" id="ARBA00022801"/>
    </source>
</evidence>
<proteinExistence type="inferred from homology"/>
<feature type="active site" description="Proton acceptor" evidence="8">
    <location>
        <position position="67"/>
    </location>
</feature>
<feature type="binding site" evidence="8">
    <location>
        <position position="271"/>
    </location>
    <ligand>
        <name>Zn(2+)</name>
        <dbReference type="ChEBI" id="CHEBI:29105"/>
        <label>2</label>
        <note>catalytic</note>
    </ligand>
</feature>
<dbReference type="GO" id="GO:0008270">
    <property type="term" value="F:zinc ion binding"/>
    <property type="evidence" value="ECO:0007669"/>
    <property type="project" value="UniProtKB-UniRule"/>
</dbReference>
<keyword evidence="3 8" id="KW-0540">Nuclease</keyword>
<evidence type="ECO:0000256" key="7">
    <source>
        <dbReference type="ARBA" id="ARBA00022833"/>
    </source>
</evidence>
<dbReference type="EC" id="3.1.26.11" evidence="8"/>
<dbReference type="CDD" id="cd07717">
    <property type="entry name" value="RNaseZ_ZiPD-like_MBL-fold"/>
    <property type="match status" value="1"/>
</dbReference>
<dbReference type="Proteomes" id="UP000315971">
    <property type="component" value="Unassembled WGS sequence"/>
</dbReference>
<comment type="similarity">
    <text evidence="8">Belongs to the RNase Z family.</text>
</comment>
<dbReference type="NCBIfam" id="NF000801">
    <property type="entry name" value="PRK00055.1-3"/>
    <property type="match status" value="1"/>
</dbReference>
<feature type="binding site" evidence="8">
    <location>
        <position position="63"/>
    </location>
    <ligand>
        <name>Zn(2+)</name>
        <dbReference type="ChEBI" id="CHEBI:29105"/>
        <label>1</label>
        <note>catalytic</note>
    </ligand>
</feature>
<keyword evidence="10" id="KW-1185">Reference proteome</keyword>
<evidence type="ECO:0000313" key="9">
    <source>
        <dbReference type="EMBL" id="SMO44360.1"/>
    </source>
</evidence>